<reference evidence="8" key="3">
    <citation type="journal article" date="2017" name="Nature">
        <title>Genome sequence of the progenitor of the wheat D genome Aegilops tauschii.</title>
        <authorList>
            <person name="Luo M.C."/>
            <person name="Gu Y.Q."/>
            <person name="Puiu D."/>
            <person name="Wang H."/>
            <person name="Twardziok S.O."/>
            <person name="Deal K.R."/>
            <person name="Huo N."/>
            <person name="Zhu T."/>
            <person name="Wang L."/>
            <person name="Wang Y."/>
            <person name="McGuire P.E."/>
            <person name="Liu S."/>
            <person name="Long H."/>
            <person name="Ramasamy R.K."/>
            <person name="Rodriguez J.C."/>
            <person name="Van S.L."/>
            <person name="Yuan L."/>
            <person name="Wang Z."/>
            <person name="Xia Z."/>
            <person name="Xiao L."/>
            <person name="Anderson O.D."/>
            <person name="Ouyang S."/>
            <person name="Liang Y."/>
            <person name="Zimin A.V."/>
            <person name="Pertea G."/>
            <person name="Qi P."/>
            <person name="Bennetzen J.L."/>
            <person name="Dai X."/>
            <person name="Dawson M.W."/>
            <person name="Muller H.G."/>
            <person name="Kugler K."/>
            <person name="Rivarola-Duarte L."/>
            <person name="Spannagl M."/>
            <person name="Mayer K.F.X."/>
            <person name="Lu F.H."/>
            <person name="Bevan M.W."/>
            <person name="Leroy P."/>
            <person name="Li P."/>
            <person name="You F.M."/>
            <person name="Sun Q."/>
            <person name="Liu Z."/>
            <person name="Lyons E."/>
            <person name="Wicker T."/>
            <person name="Salzberg S.L."/>
            <person name="Devos K.M."/>
            <person name="Dvorak J."/>
        </authorList>
    </citation>
    <scope>NUCLEOTIDE SEQUENCE [LARGE SCALE GENOMIC DNA]</scope>
    <source>
        <strain evidence="8">cv. AL8/78</strain>
    </source>
</reference>
<reference evidence="9" key="1">
    <citation type="journal article" date="2014" name="Science">
        <title>Ancient hybridizations among the ancestral genomes of bread wheat.</title>
        <authorList>
            <consortium name="International Wheat Genome Sequencing Consortium,"/>
            <person name="Marcussen T."/>
            <person name="Sandve S.R."/>
            <person name="Heier L."/>
            <person name="Spannagl M."/>
            <person name="Pfeifer M."/>
            <person name="Jakobsen K.S."/>
            <person name="Wulff B.B."/>
            <person name="Steuernagel B."/>
            <person name="Mayer K.F."/>
            <person name="Olsen O.A."/>
        </authorList>
    </citation>
    <scope>NUCLEOTIDE SEQUENCE [LARGE SCALE GENOMIC DNA]</scope>
    <source>
        <strain evidence="9">cv. AL8/78</strain>
    </source>
</reference>
<evidence type="ECO:0000256" key="6">
    <source>
        <dbReference type="ARBA" id="ARBA00023212"/>
    </source>
</evidence>
<proteinExistence type="inferred from homology"/>
<keyword evidence="9" id="KW-1185">Reference proteome</keyword>
<evidence type="ECO:0000256" key="3">
    <source>
        <dbReference type="ARBA" id="ARBA00022490"/>
    </source>
</evidence>
<evidence type="ECO:0000256" key="2">
    <source>
        <dbReference type="ARBA" id="ARBA00008825"/>
    </source>
</evidence>
<evidence type="ECO:0000313" key="9">
    <source>
        <dbReference type="Proteomes" id="UP000015105"/>
    </source>
</evidence>
<reference evidence="8" key="4">
    <citation type="submission" date="2019-03" db="UniProtKB">
        <authorList>
            <consortium name="EnsemblPlants"/>
        </authorList>
    </citation>
    <scope>IDENTIFICATION</scope>
</reference>
<dbReference type="InterPro" id="IPR009768">
    <property type="entry name" value="MAP70"/>
</dbReference>
<evidence type="ECO:0000256" key="7">
    <source>
        <dbReference type="SAM" id="Coils"/>
    </source>
</evidence>
<feature type="coiled-coil region" evidence="7">
    <location>
        <begin position="137"/>
        <end position="202"/>
    </location>
</feature>
<evidence type="ECO:0000256" key="4">
    <source>
        <dbReference type="ARBA" id="ARBA00022701"/>
    </source>
</evidence>
<reference evidence="9" key="2">
    <citation type="journal article" date="2017" name="Nat. Plants">
        <title>The Aegilops tauschii genome reveals multiple impacts of transposons.</title>
        <authorList>
            <person name="Zhao G."/>
            <person name="Zou C."/>
            <person name="Li K."/>
            <person name="Wang K."/>
            <person name="Li T."/>
            <person name="Gao L."/>
            <person name="Zhang X."/>
            <person name="Wang H."/>
            <person name="Yang Z."/>
            <person name="Liu X."/>
            <person name="Jiang W."/>
            <person name="Mao L."/>
            <person name="Kong X."/>
            <person name="Jiao Y."/>
            <person name="Jia J."/>
        </authorList>
    </citation>
    <scope>NUCLEOTIDE SEQUENCE [LARGE SCALE GENOMIC DNA]</scope>
    <source>
        <strain evidence="9">cv. AL8/78</strain>
    </source>
</reference>
<organism evidence="8 9">
    <name type="scientific">Aegilops tauschii subsp. strangulata</name>
    <name type="common">Goatgrass</name>
    <dbReference type="NCBI Taxonomy" id="200361"/>
    <lineage>
        <taxon>Eukaryota</taxon>
        <taxon>Viridiplantae</taxon>
        <taxon>Streptophyta</taxon>
        <taxon>Embryophyta</taxon>
        <taxon>Tracheophyta</taxon>
        <taxon>Spermatophyta</taxon>
        <taxon>Magnoliopsida</taxon>
        <taxon>Liliopsida</taxon>
        <taxon>Poales</taxon>
        <taxon>Poaceae</taxon>
        <taxon>BOP clade</taxon>
        <taxon>Pooideae</taxon>
        <taxon>Triticodae</taxon>
        <taxon>Triticeae</taxon>
        <taxon>Triticinae</taxon>
        <taxon>Aegilops</taxon>
    </lineage>
</organism>
<dbReference type="PANTHER" id="PTHR31246">
    <property type="entry name" value="MICROTUBULE-ASSOCIATED PROTEIN 70-2"/>
    <property type="match status" value="1"/>
</dbReference>
<dbReference type="Proteomes" id="UP000015105">
    <property type="component" value="Chromosome 4D"/>
</dbReference>
<keyword evidence="6" id="KW-0206">Cytoskeleton</keyword>
<comment type="similarity">
    <text evidence="2">Belongs to the MAP70 family.</text>
</comment>
<comment type="subcellular location">
    <subcellularLocation>
        <location evidence="1">Cytoplasm</location>
        <location evidence="1">Cytoskeleton</location>
    </subcellularLocation>
</comment>
<dbReference type="GO" id="GO:0005874">
    <property type="term" value="C:microtubule"/>
    <property type="evidence" value="ECO:0007669"/>
    <property type="project" value="UniProtKB-KW"/>
</dbReference>
<reference evidence="8" key="5">
    <citation type="journal article" date="2021" name="G3 (Bethesda)">
        <title>Aegilops tauschii genome assembly Aet v5.0 features greater sequence contiguity and improved annotation.</title>
        <authorList>
            <person name="Wang L."/>
            <person name="Zhu T."/>
            <person name="Rodriguez J.C."/>
            <person name="Deal K.R."/>
            <person name="Dubcovsky J."/>
            <person name="McGuire P.E."/>
            <person name="Lux T."/>
            <person name="Spannagl M."/>
            <person name="Mayer K.F.X."/>
            <person name="Baldrich P."/>
            <person name="Meyers B.C."/>
            <person name="Huo N."/>
            <person name="Gu Y.Q."/>
            <person name="Zhou H."/>
            <person name="Devos K.M."/>
            <person name="Bennetzen J.L."/>
            <person name="Unver T."/>
            <person name="Budak H."/>
            <person name="Gulick P.J."/>
            <person name="Galiba G."/>
            <person name="Kalapos B."/>
            <person name="Nelson D.R."/>
            <person name="Li P."/>
            <person name="You F.M."/>
            <person name="Luo M.C."/>
            <person name="Dvorak J."/>
        </authorList>
    </citation>
    <scope>NUCLEOTIDE SEQUENCE [LARGE SCALE GENOMIC DNA]</scope>
    <source>
        <strain evidence="8">cv. AL8/78</strain>
    </source>
</reference>
<evidence type="ECO:0000256" key="5">
    <source>
        <dbReference type="ARBA" id="ARBA00023054"/>
    </source>
</evidence>
<dbReference type="GO" id="GO:0008017">
    <property type="term" value="F:microtubule binding"/>
    <property type="evidence" value="ECO:0007669"/>
    <property type="project" value="InterPro"/>
</dbReference>
<evidence type="ECO:0000256" key="1">
    <source>
        <dbReference type="ARBA" id="ARBA00004245"/>
    </source>
</evidence>
<dbReference type="Pfam" id="PF07058">
    <property type="entry name" value="MAP70"/>
    <property type="match status" value="1"/>
</dbReference>
<keyword evidence="4" id="KW-0493">Microtubule</keyword>
<protein>
    <submittedName>
        <fullName evidence="8">Uncharacterized protein</fullName>
    </submittedName>
</protein>
<accession>A0A453ILS9</accession>
<dbReference type="Gramene" id="AET4Gv20609100.5">
    <property type="protein sequence ID" value="AET4Gv20609100.5"/>
    <property type="gene ID" value="AET4Gv20609100"/>
</dbReference>
<evidence type="ECO:0000313" key="8">
    <source>
        <dbReference type="EnsemblPlants" id="AET4Gv20609100.5"/>
    </source>
</evidence>
<dbReference type="PANTHER" id="PTHR31246:SF5">
    <property type="entry name" value="MICROTUBULE-ASSOCIATED PROTEIN 70-5"/>
    <property type="match status" value="1"/>
</dbReference>
<dbReference type="EnsemblPlants" id="AET4Gv20609100.5">
    <property type="protein sequence ID" value="AET4Gv20609100.5"/>
    <property type="gene ID" value="AET4Gv20609100"/>
</dbReference>
<sequence>MGSLGSEVDHGGREMFHGHADPVVHELNRLENLLREKERELGHAYSEIKGLKVTEALKDKAIAELSKELKKQDERLSILEKQLEQKNLDVKRICNERKEALSAQFAAEASLRRIHSAQRDEEVVPFDAIIGPLESDIKKYKHEIAVLQDDKKALERHLKLNEAAFVEAGDILRSALERALIVEDVQNQNIELKKQMEIYHEENMLLEKSNRQKVLEIEKLTHTVGELEESILASRDVANAVHFYQNQATRLNVSEIDVSVQKFGSIPF</sequence>
<feature type="coiled-coil region" evidence="7">
    <location>
        <begin position="27"/>
        <end position="96"/>
    </location>
</feature>
<dbReference type="AlphaFoldDB" id="A0A453ILS9"/>
<keyword evidence="5 7" id="KW-0175">Coiled coil</keyword>
<keyword evidence="3" id="KW-0963">Cytoplasm</keyword>
<name>A0A453ILS9_AEGTS</name>
<dbReference type="GO" id="GO:0007010">
    <property type="term" value="P:cytoskeleton organization"/>
    <property type="evidence" value="ECO:0007669"/>
    <property type="project" value="InterPro"/>
</dbReference>